<proteinExistence type="predicted"/>
<gene>
    <name evidence="2" type="ORF">EDC39_12032</name>
</gene>
<dbReference type="EMBL" id="VNIB01000020">
    <property type="protein sequence ID" value="TYO95268.1"/>
    <property type="molecule type" value="Genomic_DNA"/>
</dbReference>
<keyword evidence="1" id="KW-0472">Membrane</keyword>
<dbReference type="Proteomes" id="UP000324159">
    <property type="component" value="Unassembled WGS sequence"/>
</dbReference>
<keyword evidence="3" id="KW-1185">Reference proteome</keyword>
<feature type="transmembrane region" description="Helical" evidence="1">
    <location>
        <begin position="7"/>
        <end position="30"/>
    </location>
</feature>
<name>A0A5D3WGC6_9BACT</name>
<protein>
    <submittedName>
        <fullName evidence="2">Uncharacterized protein</fullName>
    </submittedName>
</protein>
<keyword evidence="1" id="KW-1133">Transmembrane helix</keyword>
<evidence type="ECO:0000313" key="3">
    <source>
        <dbReference type="Proteomes" id="UP000324159"/>
    </source>
</evidence>
<evidence type="ECO:0000313" key="2">
    <source>
        <dbReference type="EMBL" id="TYO95268.1"/>
    </source>
</evidence>
<dbReference type="AlphaFoldDB" id="A0A5D3WGC6"/>
<accession>A0A5D3WGC6</accession>
<sequence>MELTREIYWNVGHSVLIPMYLLVAAAIGVLV</sequence>
<comment type="caution">
    <text evidence="2">The sequence shown here is derived from an EMBL/GenBank/DDBJ whole genome shotgun (WGS) entry which is preliminary data.</text>
</comment>
<evidence type="ECO:0000256" key="1">
    <source>
        <dbReference type="SAM" id="Phobius"/>
    </source>
</evidence>
<feature type="non-terminal residue" evidence="2">
    <location>
        <position position="31"/>
    </location>
</feature>
<reference evidence="2 3" key="1">
    <citation type="submission" date="2019-07" db="EMBL/GenBank/DDBJ databases">
        <title>Genomic Encyclopedia of Type Strains, Phase IV (KMG-IV): sequencing the most valuable type-strain genomes for metagenomic binning, comparative biology and taxonomic classification.</title>
        <authorList>
            <person name="Goeker M."/>
        </authorList>
    </citation>
    <scope>NUCLEOTIDE SEQUENCE [LARGE SCALE GENOMIC DNA]</scope>
    <source>
        <strain evidence="2 3">SS015</strain>
    </source>
</reference>
<keyword evidence="1" id="KW-0812">Transmembrane</keyword>
<organism evidence="2 3">
    <name type="scientific">Geothermobacter ehrlichii</name>
    <dbReference type="NCBI Taxonomy" id="213224"/>
    <lineage>
        <taxon>Bacteria</taxon>
        <taxon>Pseudomonadati</taxon>
        <taxon>Thermodesulfobacteriota</taxon>
        <taxon>Desulfuromonadia</taxon>
        <taxon>Desulfuromonadales</taxon>
        <taxon>Geothermobacteraceae</taxon>
        <taxon>Geothermobacter</taxon>
    </lineage>
</organism>